<protein>
    <submittedName>
        <fullName evidence="1">Uncharacterized protein</fullName>
    </submittedName>
</protein>
<reference evidence="1" key="1">
    <citation type="journal article" date="2014" name="Front. Microbiol.">
        <title>High frequency of phylogenetically diverse reductive dehalogenase-homologous genes in deep subseafloor sedimentary metagenomes.</title>
        <authorList>
            <person name="Kawai M."/>
            <person name="Futagami T."/>
            <person name="Toyoda A."/>
            <person name="Takaki Y."/>
            <person name="Nishi S."/>
            <person name="Hori S."/>
            <person name="Arai W."/>
            <person name="Tsubouchi T."/>
            <person name="Morono Y."/>
            <person name="Uchiyama I."/>
            <person name="Ito T."/>
            <person name="Fujiyama A."/>
            <person name="Inagaki F."/>
            <person name="Takami H."/>
        </authorList>
    </citation>
    <scope>NUCLEOTIDE SEQUENCE</scope>
    <source>
        <strain evidence="1">Expedition CK06-06</strain>
    </source>
</reference>
<organism evidence="1">
    <name type="scientific">marine sediment metagenome</name>
    <dbReference type="NCBI Taxonomy" id="412755"/>
    <lineage>
        <taxon>unclassified sequences</taxon>
        <taxon>metagenomes</taxon>
        <taxon>ecological metagenomes</taxon>
    </lineage>
</organism>
<comment type="caution">
    <text evidence="1">The sequence shown here is derived from an EMBL/GenBank/DDBJ whole genome shotgun (WGS) entry which is preliminary data.</text>
</comment>
<proteinExistence type="predicted"/>
<gene>
    <name evidence="1" type="ORF">S01H1_70292</name>
</gene>
<evidence type="ECO:0000313" key="1">
    <source>
        <dbReference type="EMBL" id="GAG32352.1"/>
    </source>
</evidence>
<dbReference type="EMBL" id="BARS01046733">
    <property type="protein sequence ID" value="GAG32352.1"/>
    <property type="molecule type" value="Genomic_DNA"/>
</dbReference>
<name>X0XAA7_9ZZZZ</name>
<dbReference type="AlphaFoldDB" id="X0XAA7"/>
<accession>X0XAA7</accession>
<sequence length="96" mass="10626">MTCPKEPLGRMTGKTFKFPDVVPIAIKGRFGCQFIADIPSPFFPLPNSLELIHTTGREVGTSKIETLEFESPTAKYLPQQLTEIPRAETDGVSFPD</sequence>